<reference evidence="2" key="1">
    <citation type="journal article" date="2019" name="Int. J. Syst. Evol. Microbiol.">
        <title>The Global Catalogue of Microorganisms (GCM) 10K type strain sequencing project: providing services to taxonomists for standard genome sequencing and annotation.</title>
        <authorList>
            <consortium name="The Broad Institute Genomics Platform"/>
            <consortium name="The Broad Institute Genome Sequencing Center for Infectious Disease"/>
            <person name="Wu L."/>
            <person name="Ma J."/>
        </authorList>
    </citation>
    <scope>NUCLEOTIDE SEQUENCE [LARGE SCALE GENOMIC DNA]</scope>
    <source>
        <strain evidence="2">JCM 3272</strain>
    </source>
</reference>
<protein>
    <recommendedName>
        <fullName evidence="3">Peptidase S9 prolyl oligopeptidase catalytic domain-containing protein</fullName>
    </recommendedName>
</protein>
<sequence>MPPGYAIPVLVLALATAPAPPVLIVHGDNDPLVSVADNRAFAGRLREVSANPVYYVELPGGQHAFDLFHSPRFEAVVDAVEAFATTVTRPR</sequence>
<dbReference type="EMBL" id="BAAARV010000003">
    <property type="protein sequence ID" value="GAA2325982.1"/>
    <property type="molecule type" value="Genomic_DNA"/>
</dbReference>
<comment type="caution">
    <text evidence="1">The sequence shown here is derived from an EMBL/GenBank/DDBJ whole genome shotgun (WGS) entry which is preliminary data.</text>
</comment>
<proteinExistence type="predicted"/>
<evidence type="ECO:0008006" key="3">
    <source>
        <dbReference type="Google" id="ProtNLM"/>
    </source>
</evidence>
<dbReference type="SUPFAM" id="SSF53474">
    <property type="entry name" value="alpha/beta-Hydrolases"/>
    <property type="match status" value="1"/>
</dbReference>
<dbReference type="InterPro" id="IPR029058">
    <property type="entry name" value="AB_hydrolase_fold"/>
</dbReference>
<organism evidence="1 2">
    <name type="scientific">Dactylosporangium salmoneum</name>
    <dbReference type="NCBI Taxonomy" id="53361"/>
    <lineage>
        <taxon>Bacteria</taxon>
        <taxon>Bacillati</taxon>
        <taxon>Actinomycetota</taxon>
        <taxon>Actinomycetes</taxon>
        <taxon>Micromonosporales</taxon>
        <taxon>Micromonosporaceae</taxon>
        <taxon>Dactylosporangium</taxon>
    </lineage>
</organism>
<accession>A0ABP5S7G3</accession>
<evidence type="ECO:0000313" key="1">
    <source>
        <dbReference type="EMBL" id="GAA2325982.1"/>
    </source>
</evidence>
<name>A0ABP5S7G3_9ACTN</name>
<dbReference type="RefSeq" id="WP_344610092.1">
    <property type="nucleotide sequence ID" value="NZ_BAAARV010000003.1"/>
</dbReference>
<dbReference type="Gene3D" id="3.40.50.1820">
    <property type="entry name" value="alpha/beta hydrolase"/>
    <property type="match status" value="1"/>
</dbReference>
<keyword evidence="2" id="KW-1185">Reference proteome</keyword>
<dbReference type="Proteomes" id="UP001501444">
    <property type="component" value="Unassembled WGS sequence"/>
</dbReference>
<gene>
    <name evidence="1" type="ORF">GCM10010170_000410</name>
</gene>
<evidence type="ECO:0000313" key="2">
    <source>
        <dbReference type="Proteomes" id="UP001501444"/>
    </source>
</evidence>